<organism evidence="7 8">
    <name type="scientific">Dendrobium thyrsiflorum</name>
    <name type="common">Pinecone-like raceme dendrobium</name>
    <name type="synonym">Orchid</name>
    <dbReference type="NCBI Taxonomy" id="117978"/>
    <lineage>
        <taxon>Eukaryota</taxon>
        <taxon>Viridiplantae</taxon>
        <taxon>Streptophyta</taxon>
        <taxon>Embryophyta</taxon>
        <taxon>Tracheophyta</taxon>
        <taxon>Spermatophyta</taxon>
        <taxon>Magnoliopsida</taxon>
        <taxon>Liliopsida</taxon>
        <taxon>Asparagales</taxon>
        <taxon>Orchidaceae</taxon>
        <taxon>Epidendroideae</taxon>
        <taxon>Malaxideae</taxon>
        <taxon>Dendrobiinae</taxon>
        <taxon>Dendrobium</taxon>
    </lineage>
</organism>
<evidence type="ECO:0000256" key="5">
    <source>
        <dbReference type="ARBA" id="ARBA00023242"/>
    </source>
</evidence>
<feature type="compositionally biased region" description="Basic and acidic residues" evidence="6">
    <location>
        <begin position="278"/>
        <end position="287"/>
    </location>
</feature>
<evidence type="ECO:0000256" key="2">
    <source>
        <dbReference type="ARBA" id="ARBA00022741"/>
    </source>
</evidence>
<name>A0ABD0VZ23_DENTH</name>
<keyword evidence="3" id="KW-0378">Hydrolase</keyword>
<dbReference type="EMBL" id="JANQDX010000002">
    <property type="protein sequence ID" value="KAL0927187.1"/>
    <property type="molecule type" value="Genomic_DNA"/>
</dbReference>
<dbReference type="GO" id="GO:0004386">
    <property type="term" value="F:helicase activity"/>
    <property type="evidence" value="ECO:0007669"/>
    <property type="project" value="UniProtKB-KW"/>
</dbReference>
<dbReference type="PANTHER" id="PTHR45821:SF1">
    <property type="entry name" value="ATP-DEPENDENT HELICASE FAMILY PROTEIN-RELATED"/>
    <property type="match status" value="1"/>
</dbReference>
<comment type="subcellular location">
    <subcellularLocation>
        <location evidence="1">Nucleus</location>
    </subcellularLocation>
</comment>
<reference evidence="7 8" key="1">
    <citation type="journal article" date="2024" name="Plant Biotechnol. J.">
        <title>Dendrobium thyrsiflorum genome and its molecular insights into genes involved in important horticultural traits.</title>
        <authorList>
            <person name="Chen B."/>
            <person name="Wang J.Y."/>
            <person name="Zheng P.J."/>
            <person name="Li K.L."/>
            <person name="Liang Y.M."/>
            <person name="Chen X.F."/>
            <person name="Zhang C."/>
            <person name="Zhao X."/>
            <person name="He X."/>
            <person name="Zhang G.Q."/>
            <person name="Liu Z.J."/>
            <person name="Xu Q."/>
        </authorList>
    </citation>
    <scope>NUCLEOTIDE SEQUENCE [LARGE SCALE GENOMIC DNA]</scope>
    <source>
        <strain evidence="7">GZMU011</strain>
    </source>
</reference>
<dbReference type="Proteomes" id="UP001552299">
    <property type="component" value="Unassembled WGS sequence"/>
</dbReference>
<comment type="caution">
    <text evidence="7">The sequence shown here is derived from an EMBL/GenBank/DDBJ whole genome shotgun (WGS) entry which is preliminary data.</text>
</comment>
<evidence type="ECO:0000256" key="3">
    <source>
        <dbReference type="ARBA" id="ARBA00022806"/>
    </source>
</evidence>
<keyword evidence="4" id="KW-0067">ATP-binding</keyword>
<keyword evidence="8" id="KW-1185">Reference proteome</keyword>
<dbReference type="AlphaFoldDB" id="A0ABD0VZ23"/>
<dbReference type="GO" id="GO:0005524">
    <property type="term" value="F:ATP binding"/>
    <property type="evidence" value="ECO:0007669"/>
    <property type="project" value="UniProtKB-KW"/>
</dbReference>
<feature type="compositionally biased region" description="Basic residues" evidence="6">
    <location>
        <begin position="268"/>
        <end position="277"/>
    </location>
</feature>
<evidence type="ECO:0000313" key="7">
    <source>
        <dbReference type="EMBL" id="KAL0927187.1"/>
    </source>
</evidence>
<evidence type="ECO:0000256" key="6">
    <source>
        <dbReference type="SAM" id="MobiDB-lite"/>
    </source>
</evidence>
<dbReference type="GO" id="GO:0005634">
    <property type="term" value="C:nucleus"/>
    <property type="evidence" value="ECO:0007669"/>
    <property type="project" value="UniProtKB-SubCell"/>
</dbReference>
<dbReference type="PANTHER" id="PTHR45821">
    <property type="entry name" value="SNF2 DOMAIN-CONTAINING PROTEIN CLASSY 2-RELATED"/>
    <property type="match status" value="1"/>
</dbReference>
<keyword evidence="5" id="KW-0539">Nucleus</keyword>
<feature type="region of interest" description="Disordered" evidence="6">
    <location>
        <begin position="268"/>
        <end position="295"/>
    </location>
</feature>
<accession>A0ABD0VZ23</accession>
<proteinExistence type="predicted"/>
<evidence type="ECO:0000256" key="1">
    <source>
        <dbReference type="ARBA" id="ARBA00004123"/>
    </source>
</evidence>
<dbReference type="InterPro" id="IPR044567">
    <property type="entry name" value="CLSY/DRD1"/>
</dbReference>
<gene>
    <name evidence="7" type="ORF">M5K25_001350</name>
</gene>
<evidence type="ECO:0000313" key="8">
    <source>
        <dbReference type="Proteomes" id="UP001552299"/>
    </source>
</evidence>
<protein>
    <submittedName>
        <fullName evidence="7">Uncharacterized protein</fullName>
    </submittedName>
</protein>
<keyword evidence="3" id="KW-0347">Helicase</keyword>
<keyword evidence="2" id="KW-0547">Nucleotide-binding</keyword>
<sequence>MTLLGPILREEAGRGNVERREGVGHEWRGVEFKRRGAESKRRGLDYDRRGVEFERRALNMIEGVLNLKGEGGIVMKADYESLSEGTLRMYPSRFKRMKLDPEIMDFSDPFAIARYIDELNEERYGSITKEYEEVHALRMKFINLLPPYLIKPCSKSEPQSLQTSLTANCQPSGLFQKVDMTQHGRISLAGDVIDVDSDSDADGVNPTFTQSYQYEKQFYTPVVVRQPPSIQYEKVSFGEKVDVQVNKSPKSQLLTFKGSDDLASLLSKMKKEKKMKTDKKEEKEKKEKKEKKVKKEKILNASTSPPIPLLSNVDHSPQLLQQNQDDVEATESDGLEDLWNDMSLAIECSKDVEPSAPVEKEEECCHSFILKDDLGIVCRVCGVVQRSIETIFDFQWTKQNYFKRKMTVLNMGSDLARWSKYLDSSSLPV</sequence>
<evidence type="ECO:0000256" key="4">
    <source>
        <dbReference type="ARBA" id="ARBA00022840"/>
    </source>
</evidence>